<proteinExistence type="predicted"/>
<reference evidence="1" key="1">
    <citation type="journal article" date="2020" name="bioRxiv">
        <title>Comparative genomics of Chlamydomonas.</title>
        <authorList>
            <person name="Craig R.J."/>
            <person name="Hasan A.R."/>
            <person name="Ness R.W."/>
            <person name="Keightley P.D."/>
        </authorList>
    </citation>
    <scope>NUCLEOTIDE SEQUENCE</scope>
    <source>
        <strain evidence="1">SAG 7.73</strain>
    </source>
</reference>
<sequence>MSTVQAKCGARTASRAGRSASRTAVVCSAHCTSGRAQQASVALGSSRRDLLLAGLAVLAPTLAPAAANAGVVEFWKGRQRANSSKFIAPIKVAQQRLETAASMLVNGSSAADVLQLVRASSLNCYAFEATSTDTLETRASLFTASAKLSDPCTFRIIIKNVTDFTDAEDKAAGSALLESLIRSYQLLDSELEAAVEGSGAGNGRAGQQLANTLAITQDVESFVKRLLSA</sequence>
<name>A0A835SS35_CHLIN</name>
<evidence type="ECO:0000313" key="1">
    <source>
        <dbReference type="EMBL" id="KAG2427249.1"/>
    </source>
</evidence>
<accession>A0A835SS35</accession>
<organism evidence="1 2">
    <name type="scientific">Chlamydomonas incerta</name>
    <dbReference type="NCBI Taxonomy" id="51695"/>
    <lineage>
        <taxon>Eukaryota</taxon>
        <taxon>Viridiplantae</taxon>
        <taxon>Chlorophyta</taxon>
        <taxon>core chlorophytes</taxon>
        <taxon>Chlorophyceae</taxon>
        <taxon>CS clade</taxon>
        <taxon>Chlamydomonadales</taxon>
        <taxon>Chlamydomonadaceae</taxon>
        <taxon>Chlamydomonas</taxon>
    </lineage>
</organism>
<dbReference type="OrthoDB" id="1895912at2759"/>
<keyword evidence="2" id="KW-1185">Reference proteome</keyword>
<dbReference type="Proteomes" id="UP000650467">
    <property type="component" value="Unassembled WGS sequence"/>
</dbReference>
<gene>
    <name evidence="1" type="ORF">HXX76_012445</name>
</gene>
<dbReference type="AlphaFoldDB" id="A0A835SS35"/>
<evidence type="ECO:0000313" key="2">
    <source>
        <dbReference type="Proteomes" id="UP000650467"/>
    </source>
</evidence>
<dbReference type="EMBL" id="JAEHOC010000041">
    <property type="protein sequence ID" value="KAG2427249.1"/>
    <property type="molecule type" value="Genomic_DNA"/>
</dbReference>
<protein>
    <submittedName>
        <fullName evidence="1">Uncharacterized protein</fullName>
    </submittedName>
</protein>
<comment type="caution">
    <text evidence="1">The sequence shown here is derived from an EMBL/GenBank/DDBJ whole genome shotgun (WGS) entry which is preliminary data.</text>
</comment>